<sequence length="776" mass="88748">MELISKIGSSSSPIQLVQQFVQTICEHPDNLEESLRRLFNALKTKKPKNRGNIAFALTQLLFKMKNNPGNDFKKNGLDFSENVYEFSKEVLLQDSLTADHRRSTIACFFSWNAMCRADIFKNRHDIIIEKIIPNLFGISNERNCYRLIGYETIWSVIDTTYKSAQEFQKELFSNIINEMGSTGTPPHAESFALWIRISRKFPGLQLKKWATTPCSSGTFRSLSSLLEKTVTFLPQIHPVWIALSSADANLMIRNAMELWGSAKSPDDYIPMIASIAGFDYLEVQHFINILDMNSQYYMKISNSKYSELFTEAVLKAAERFAKIHKHRVVSLGASVIKCIRSAQLGKFLGTFSDGETRELLNYMSSNDNYKFGDYLELLWAQARRETLEDSTIVTNIFEIMMKKLENDDDRNNLIKFLCHISDQFSSDGKHWFSLISPDSEITGIIIPNKESLIKRSQLILEASKKIHEIVGIECENEYPPLTDFDSLINCTLELLKSNCEFCQSIGRFFAQSSLPFMDIDSFTKFSDEPLVMLKALSRTEFSAKAIPLLFDKIKLLPRTILSRPEKVVISIDQDGIMEALPQLITIIRSTKPLGFHVAIAQMLIDKLDEDNRQKLLEQVIDEQINDFKKSADSDFIPMFIKASLETAQHAVQIIVGKFKNNQSLALSKRARGWFEEASTRYDLNPELVAENVRDLIDIKYDDSKVSDRKKAEDVLGWLLNFLSIVKDKKIPPEPWLQCLEKFANSKSRSVQMLVQLLKEYVNDVNNNNADNTNDNK</sequence>
<dbReference type="InterPro" id="IPR016024">
    <property type="entry name" value="ARM-type_fold"/>
</dbReference>
<organism evidence="1 2">
    <name type="scientific">Tritrichomonas musculus</name>
    <dbReference type="NCBI Taxonomy" id="1915356"/>
    <lineage>
        <taxon>Eukaryota</taxon>
        <taxon>Metamonada</taxon>
        <taxon>Parabasalia</taxon>
        <taxon>Tritrichomonadida</taxon>
        <taxon>Tritrichomonadidae</taxon>
        <taxon>Tritrichomonas</taxon>
    </lineage>
</organism>
<protein>
    <submittedName>
        <fullName evidence="1">Uncharacterized protein</fullName>
    </submittedName>
</protein>
<dbReference type="Proteomes" id="UP001470230">
    <property type="component" value="Unassembled WGS sequence"/>
</dbReference>
<comment type="caution">
    <text evidence="1">The sequence shown here is derived from an EMBL/GenBank/DDBJ whole genome shotgun (WGS) entry which is preliminary data.</text>
</comment>
<proteinExistence type="predicted"/>
<reference evidence="1 2" key="1">
    <citation type="submission" date="2024-04" db="EMBL/GenBank/DDBJ databases">
        <title>Tritrichomonas musculus Genome.</title>
        <authorList>
            <person name="Alves-Ferreira E."/>
            <person name="Grigg M."/>
            <person name="Lorenzi H."/>
            <person name="Galac M."/>
        </authorList>
    </citation>
    <scope>NUCLEOTIDE SEQUENCE [LARGE SCALE GENOMIC DNA]</scope>
    <source>
        <strain evidence="1 2">EAF2021</strain>
    </source>
</reference>
<keyword evidence="2" id="KW-1185">Reference proteome</keyword>
<gene>
    <name evidence="1" type="ORF">M9Y10_009024</name>
</gene>
<evidence type="ECO:0000313" key="1">
    <source>
        <dbReference type="EMBL" id="KAK8871111.1"/>
    </source>
</evidence>
<evidence type="ECO:0000313" key="2">
    <source>
        <dbReference type="Proteomes" id="UP001470230"/>
    </source>
</evidence>
<dbReference type="SUPFAM" id="SSF48371">
    <property type="entry name" value="ARM repeat"/>
    <property type="match status" value="1"/>
</dbReference>
<name>A0ABR2IZQ2_9EUKA</name>
<dbReference type="EMBL" id="JAPFFF010000014">
    <property type="protein sequence ID" value="KAK8871111.1"/>
    <property type="molecule type" value="Genomic_DNA"/>
</dbReference>
<accession>A0ABR2IZQ2</accession>